<dbReference type="EMBL" id="UOEH01000066">
    <property type="protein sequence ID" value="VAV91534.1"/>
    <property type="molecule type" value="Genomic_DNA"/>
</dbReference>
<sequence>FEGARAGDIKGEASTHYTKLPTYPQTINRLAAAAPKAKLIYLMRHPIDRLVSHYIHEWTMGEATGNIDDAVDSTSAFVAYSQYYRQLAPFIERYGKQRILPVFLERMNVAPDDELRRVAQFLGHTSEAAWRHDLGDRNVSRDRIRRFAFYDLLVESAPATALRRALAPKRLRDWIKARLQMRTRPSLSAAKQEALTEIFDQDLQQLGALLGADLSCANFKEMVSAKALDWTARD</sequence>
<dbReference type="Pfam" id="PF13469">
    <property type="entry name" value="Sulfotransfer_3"/>
    <property type="match status" value="1"/>
</dbReference>
<organism evidence="2">
    <name type="scientific">hydrothermal vent metagenome</name>
    <dbReference type="NCBI Taxonomy" id="652676"/>
    <lineage>
        <taxon>unclassified sequences</taxon>
        <taxon>metagenomes</taxon>
        <taxon>ecological metagenomes</taxon>
    </lineage>
</organism>
<dbReference type="PANTHER" id="PTHR10605:SF56">
    <property type="entry name" value="BIFUNCTIONAL HEPARAN SULFATE N-DEACETYLASE_N-SULFOTRANSFERASE"/>
    <property type="match status" value="1"/>
</dbReference>
<proteinExistence type="predicted"/>
<dbReference type="AlphaFoldDB" id="A0A3B0RDW5"/>
<protein>
    <submittedName>
        <fullName evidence="2">Sulfotransferase</fullName>
    </submittedName>
</protein>
<accession>A0A3B0RDW5</accession>
<dbReference type="GO" id="GO:0008146">
    <property type="term" value="F:sulfotransferase activity"/>
    <property type="evidence" value="ECO:0007669"/>
    <property type="project" value="InterPro"/>
</dbReference>
<dbReference type="InterPro" id="IPR037359">
    <property type="entry name" value="NST/OST"/>
</dbReference>
<name>A0A3B0RDW5_9ZZZZ</name>
<dbReference type="PANTHER" id="PTHR10605">
    <property type="entry name" value="HEPARAN SULFATE SULFOTRANSFERASE"/>
    <property type="match status" value="1"/>
</dbReference>
<reference evidence="2" key="1">
    <citation type="submission" date="2018-06" db="EMBL/GenBank/DDBJ databases">
        <authorList>
            <person name="Zhirakovskaya E."/>
        </authorList>
    </citation>
    <scope>NUCLEOTIDE SEQUENCE</scope>
</reference>
<dbReference type="SUPFAM" id="SSF52540">
    <property type="entry name" value="P-loop containing nucleoside triphosphate hydrolases"/>
    <property type="match status" value="1"/>
</dbReference>
<feature type="non-terminal residue" evidence="2">
    <location>
        <position position="1"/>
    </location>
</feature>
<gene>
    <name evidence="2" type="ORF">MNBD_ALPHA05-1684</name>
</gene>
<evidence type="ECO:0000256" key="1">
    <source>
        <dbReference type="ARBA" id="ARBA00022679"/>
    </source>
</evidence>
<dbReference type="Gene3D" id="3.40.50.300">
    <property type="entry name" value="P-loop containing nucleotide triphosphate hydrolases"/>
    <property type="match status" value="1"/>
</dbReference>
<dbReference type="InterPro" id="IPR027417">
    <property type="entry name" value="P-loop_NTPase"/>
</dbReference>
<keyword evidence="1 2" id="KW-0808">Transferase</keyword>
<evidence type="ECO:0000313" key="2">
    <source>
        <dbReference type="EMBL" id="VAV91534.1"/>
    </source>
</evidence>